<keyword evidence="1" id="KW-0472">Membrane</keyword>
<dbReference type="InterPro" id="IPR019170">
    <property type="entry name" value="Meckelin"/>
</dbReference>
<evidence type="ECO:0000256" key="1">
    <source>
        <dbReference type="SAM" id="Phobius"/>
    </source>
</evidence>
<accession>A0A183J7S4</accession>
<evidence type="ECO:0000313" key="2">
    <source>
        <dbReference type="EMBL" id="VDP44038.1"/>
    </source>
</evidence>
<dbReference type="OrthoDB" id="419138at2759"/>
<reference evidence="2 3" key="2">
    <citation type="submission" date="2018-11" db="EMBL/GenBank/DDBJ databases">
        <authorList>
            <consortium name="Pathogen Informatics"/>
        </authorList>
    </citation>
    <scope>NUCLEOTIDE SEQUENCE [LARGE SCALE GENOMIC DNA]</scope>
</reference>
<dbReference type="Pfam" id="PF09773">
    <property type="entry name" value="Meckelin"/>
    <property type="match status" value="3"/>
</dbReference>
<dbReference type="Proteomes" id="UP000270296">
    <property type="component" value="Unassembled WGS sequence"/>
</dbReference>
<organism evidence="4">
    <name type="scientific">Soboliphyme baturini</name>
    <dbReference type="NCBI Taxonomy" id="241478"/>
    <lineage>
        <taxon>Eukaryota</taxon>
        <taxon>Metazoa</taxon>
        <taxon>Ecdysozoa</taxon>
        <taxon>Nematoda</taxon>
        <taxon>Enoplea</taxon>
        <taxon>Dorylaimia</taxon>
        <taxon>Dioctophymatida</taxon>
        <taxon>Dioctophymatoidea</taxon>
        <taxon>Soboliphymatidae</taxon>
        <taxon>Soboliphyme</taxon>
    </lineage>
</organism>
<dbReference type="WBParaSite" id="SBAD_0001231901-mRNA-1">
    <property type="protein sequence ID" value="SBAD_0001231901-mRNA-1"/>
    <property type="gene ID" value="SBAD_0001231901"/>
</dbReference>
<dbReference type="PANTHER" id="PTHR21274:SF0">
    <property type="entry name" value="MECKELIN"/>
    <property type="match status" value="1"/>
</dbReference>
<dbReference type="PANTHER" id="PTHR21274">
    <property type="entry name" value="MECKELIN"/>
    <property type="match status" value="1"/>
</dbReference>
<feature type="transmembrane region" description="Helical" evidence="1">
    <location>
        <begin position="293"/>
        <end position="312"/>
    </location>
</feature>
<protein>
    <submittedName>
        <fullName evidence="4">Meckelin</fullName>
    </submittedName>
</protein>
<dbReference type="EMBL" id="UZAM01016619">
    <property type="protein sequence ID" value="VDP44038.1"/>
    <property type="molecule type" value="Genomic_DNA"/>
</dbReference>
<sequence>MRKVFKRHAIMDSSLFILEEMYAKLRLVQKEEESHLKSNYNCVELFGFLVSQITSEVFFIDWERPRGVIVSRSDDSTFNPVTIWRTYIVANEWNELQTYRRISCFFQLFVVCVLLKVNAVIEPGFRTTAPAASAVDSVITFLVERCFWDQIRNFVDLCSISNISVLGLQNHLYGFYLHGRSVHGYADCDIKEMNDKLQREKACFCFRGLEPNSEVQSFTVYLSDRFRLQYDRISRLITNGLDLKECFTFVDGRKLKLLILLDYSEQAFTKLFFFGNEFTLFTFEMSLFCYVEYLSRNVVLAAAVTAFVVMIVKKLREKGGIKNLTRTSLVDARFLL</sequence>
<evidence type="ECO:0000313" key="3">
    <source>
        <dbReference type="Proteomes" id="UP000270296"/>
    </source>
</evidence>
<evidence type="ECO:0000313" key="4">
    <source>
        <dbReference type="WBParaSite" id="SBAD_0001231901-mRNA-1"/>
    </source>
</evidence>
<proteinExistence type="predicted"/>
<keyword evidence="3" id="KW-1185">Reference proteome</keyword>
<keyword evidence="1" id="KW-0812">Transmembrane</keyword>
<dbReference type="AlphaFoldDB" id="A0A183J7S4"/>
<gene>
    <name evidence="2" type="ORF">SBAD_LOCUS11921</name>
</gene>
<keyword evidence="1" id="KW-1133">Transmembrane helix</keyword>
<reference evidence="4" key="1">
    <citation type="submission" date="2016-06" db="UniProtKB">
        <authorList>
            <consortium name="WormBaseParasite"/>
        </authorList>
    </citation>
    <scope>IDENTIFICATION</scope>
</reference>
<dbReference type="GO" id="GO:0036038">
    <property type="term" value="C:MKS complex"/>
    <property type="evidence" value="ECO:0007669"/>
    <property type="project" value="InterPro"/>
</dbReference>
<dbReference type="GO" id="GO:0060271">
    <property type="term" value="P:cilium assembly"/>
    <property type="evidence" value="ECO:0007669"/>
    <property type="project" value="InterPro"/>
</dbReference>
<name>A0A183J7S4_9BILA</name>